<proteinExistence type="predicted"/>
<feature type="non-terminal residue" evidence="1">
    <location>
        <position position="1"/>
    </location>
</feature>
<dbReference type="Proteomes" id="UP000092154">
    <property type="component" value="Unassembled WGS sequence"/>
</dbReference>
<dbReference type="AlphaFoldDB" id="A0A1B7NFL4"/>
<evidence type="ECO:0000313" key="1">
    <source>
        <dbReference type="EMBL" id="OAX43589.1"/>
    </source>
</evidence>
<gene>
    <name evidence="1" type="ORF">K503DRAFT_765799</name>
</gene>
<accession>A0A1B7NFL4</accession>
<dbReference type="EMBL" id="KV448136">
    <property type="protein sequence ID" value="OAX43589.1"/>
    <property type="molecule type" value="Genomic_DNA"/>
</dbReference>
<keyword evidence="2" id="KW-1185">Reference proteome</keyword>
<reference evidence="1 2" key="1">
    <citation type="submission" date="2016-06" db="EMBL/GenBank/DDBJ databases">
        <title>Comparative genomics of the ectomycorrhizal sister species Rhizopogon vinicolor and Rhizopogon vesiculosus (Basidiomycota: Boletales) reveals a divergence of the mating type B locus.</title>
        <authorList>
            <consortium name="DOE Joint Genome Institute"/>
            <person name="Mujic A.B."/>
            <person name="Kuo A."/>
            <person name="Tritt A."/>
            <person name="Lipzen A."/>
            <person name="Chen C."/>
            <person name="Johnson J."/>
            <person name="Sharma A."/>
            <person name="Barry K."/>
            <person name="Grigoriev I.V."/>
            <person name="Spatafora J.W."/>
        </authorList>
    </citation>
    <scope>NUCLEOTIDE SEQUENCE [LARGE SCALE GENOMIC DNA]</scope>
    <source>
        <strain evidence="1 2">AM-OR11-026</strain>
    </source>
</reference>
<protein>
    <submittedName>
        <fullName evidence="1">Uncharacterized protein</fullName>
    </submittedName>
</protein>
<dbReference type="InParanoid" id="A0A1B7NFL4"/>
<organism evidence="1 2">
    <name type="scientific">Rhizopogon vinicolor AM-OR11-026</name>
    <dbReference type="NCBI Taxonomy" id="1314800"/>
    <lineage>
        <taxon>Eukaryota</taxon>
        <taxon>Fungi</taxon>
        <taxon>Dikarya</taxon>
        <taxon>Basidiomycota</taxon>
        <taxon>Agaricomycotina</taxon>
        <taxon>Agaricomycetes</taxon>
        <taxon>Agaricomycetidae</taxon>
        <taxon>Boletales</taxon>
        <taxon>Suillineae</taxon>
        <taxon>Rhizopogonaceae</taxon>
        <taxon>Rhizopogon</taxon>
    </lineage>
</organism>
<sequence>MTRIRGLLCQVSLGCASSIQPPLACCAVLVLSLHATLPTYSLTLLRLWLLLAGSTLVNSSPVPPLTSEFTTPALSPSHSWLVHISL</sequence>
<evidence type="ECO:0000313" key="2">
    <source>
        <dbReference type="Proteomes" id="UP000092154"/>
    </source>
</evidence>
<name>A0A1B7NFL4_9AGAM</name>
<feature type="non-terminal residue" evidence="1">
    <location>
        <position position="86"/>
    </location>
</feature>